<geneLocation type="mitochondrion" evidence="2"/>
<sequence length="108" mass="13183">MDPIKYFTFSMIISISIFCVVYRRDIKESFWVQKVYSDFVNSLMKYIRVGQSLLGTYMNCCRESPEFHVPRRILPRLLFYFIQFINVIRVYRWLYNKSKSRSRKGKKP</sequence>
<dbReference type="AlphaFoldDB" id="A0A977KCD9"/>
<feature type="transmembrane region" description="Helical" evidence="1">
    <location>
        <begin position="77"/>
        <end position="95"/>
    </location>
</feature>
<keyword evidence="1" id="KW-0812">Transmembrane</keyword>
<keyword evidence="1" id="KW-0472">Membrane</keyword>
<reference evidence="2" key="1">
    <citation type="submission" date="2022-03" db="EMBL/GenBank/DDBJ databases">
        <title>The complete organellar genomes of the entheogenic plant Psychotria viridis Ruiz &amp; Pav. (Rubiaceae).</title>
        <authorList>
            <person name="Varani A.M."/>
            <person name="Silva S.R."/>
            <person name="Lopes S.S.S."/>
            <person name="Barbosa J.B.F."/>
            <person name="Oliveira D.R."/>
            <person name="Correa M.A."/>
            <person name="Moraes A.P."/>
            <person name="Miranda V.F.O."/>
            <person name="Prosdocimi F."/>
        </authorList>
    </citation>
    <scope>NUCLEOTIDE SEQUENCE</scope>
</reference>
<name>A0A977KCD9_9GENT</name>
<keyword evidence="1" id="KW-1133">Transmembrane helix</keyword>
<evidence type="ECO:0000313" key="2">
    <source>
        <dbReference type="EMBL" id="UXD78788.1"/>
    </source>
</evidence>
<dbReference type="EMBL" id="ON064099">
    <property type="protein sequence ID" value="UXD78746.1"/>
    <property type="molecule type" value="Genomic_DNA"/>
</dbReference>
<evidence type="ECO:0000256" key="1">
    <source>
        <dbReference type="SAM" id="Phobius"/>
    </source>
</evidence>
<keyword evidence="2" id="KW-0496">Mitochondrion</keyword>
<dbReference type="GeneID" id="75518538"/>
<accession>A0A977KCD9</accession>
<dbReference type="RefSeq" id="YP_010502969.1">
    <property type="nucleotide sequence ID" value="NC_066984.1"/>
</dbReference>
<organism evidence="2">
    <name type="scientific">Psychotria viridis</name>
    <dbReference type="NCBI Taxonomy" id="189196"/>
    <lineage>
        <taxon>Eukaryota</taxon>
        <taxon>Viridiplantae</taxon>
        <taxon>Streptophyta</taxon>
        <taxon>Embryophyta</taxon>
        <taxon>Tracheophyta</taxon>
        <taxon>Spermatophyta</taxon>
        <taxon>Magnoliopsida</taxon>
        <taxon>eudicotyledons</taxon>
        <taxon>Gunneridae</taxon>
        <taxon>Pentapetalae</taxon>
        <taxon>asterids</taxon>
        <taxon>lamiids</taxon>
        <taxon>Gentianales</taxon>
        <taxon>Rubiaceae</taxon>
        <taxon>Rubioideae</taxon>
        <taxon>Psychotrieae</taxon>
        <taxon>Psychotria</taxon>
    </lineage>
</organism>
<protein>
    <submittedName>
        <fullName evidence="2">Uncharacterized protein</fullName>
    </submittedName>
</protein>
<feature type="transmembrane region" description="Helical" evidence="1">
    <location>
        <begin position="6"/>
        <end position="22"/>
    </location>
</feature>
<proteinExistence type="predicted"/>
<dbReference type="EMBL" id="ON064100">
    <property type="protein sequence ID" value="UXD78788.1"/>
    <property type="molecule type" value="Genomic_DNA"/>
</dbReference>